<dbReference type="Pfam" id="PF04032">
    <property type="entry name" value="Rpr2"/>
    <property type="match status" value="1"/>
</dbReference>
<evidence type="ECO:0000313" key="2">
    <source>
        <dbReference type="EMBL" id="PIA16572.1"/>
    </source>
</evidence>
<proteinExistence type="predicted"/>
<feature type="region of interest" description="Disordered" evidence="1">
    <location>
        <begin position="200"/>
        <end position="232"/>
    </location>
</feature>
<dbReference type="PANTHER" id="PTHR14742">
    <property type="entry name" value="RIBONUCLEASE P SUBUNIT P21"/>
    <property type="match status" value="1"/>
</dbReference>
<gene>
    <name evidence="2" type="ORF">COEREDRAFT_97432</name>
</gene>
<organism evidence="2 3">
    <name type="scientific">Coemansia reversa (strain ATCC 12441 / NRRL 1564)</name>
    <dbReference type="NCBI Taxonomy" id="763665"/>
    <lineage>
        <taxon>Eukaryota</taxon>
        <taxon>Fungi</taxon>
        <taxon>Fungi incertae sedis</taxon>
        <taxon>Zoopagomycota</taxon>
        <taxon>Kickxellomycotina</taxon>
        <taxon>Kickxellomycetes</taxon>
        <taxon>Kickxellales</taxon>
        <taxon>Kickxellaceae</taxon>
        <taxon>Coemansia</taxon>
    </lineage>
</organism>
<protein>
    <recommendedName>
        <fullName evidence="4">Rpr2-domain-containing protein</fullName>
    </recommendedName>
</protein>
<feature type="region of interest" description="Disordered" evidence="1">
    <location>
        <begin position="457"/>
        <end position="482"/>
    </location>
</feature>
<accession>A0A2G5BC47</accession>
<evidence type="ECO:0008006" key="4">
    <source>
        <dbReference type="Google" id="ProtNLM"/>
    </source>
</evidence>
<keyword evidence="3" id="KW-1185">Reference proteome</keyword>
<feature type="compositionally biased region" description="Basic residues" evidence="1">
    <location>
        <begin position="467"/>
        <end position="482"/>
    </location>
</feature>
<dbReference type="OrthoDB" id="5584283at2759"/>
<dbReference type="PANTHER" id="PTHR14742:SF3">
    <property type="entry name" value="RIBONUCLEASE MRP PROTEIN SUBUNIT SNM1"/>
    <property type="match status" value="1"/>
</dbReference>
<reference evidence="2 3" key="1">
    <citation type="journal article" date="2015" name="Genome Biol. Evol.">
        <title>Phylogenomic analyses indicate that early fungi evolved digesting cell walls of algal ancestors of land plants.</title>
        <authorList>
            <person name="Chang Y."/>
            <person name="Wang S."/>
            <person name="Sekimoto S."/>
            <person name="Aerts A.L."/>
            <person name="Choi C."/>
            <person name="Clum A."/>
            <person name="LaButti K.M."/>
            <person name="Lindquist E.A."/>
            <person name="Yee Ngan C."/>
            <person name="Ohm R.A."/>
            <person name="Salamov A.A."/>
            <person name="Grigoriev I.V."/>
            <person name="Spatafora J.W."/>
            <person name="Berbee M.L."/>
        </authorList>
    </citation>
    <scope>NUCLEOTIDE SEQUENCE [LARGE SCALE GENOMIC DNA]</scope>
    <source>
        <strain evidence="2 3">NRRL 1564</strain>
    </source>
</reference>
<dbReference type="STRING" id="763665.A0A2G5BC47"/>
<evidence type="ECO:0000256" key="1">
    <source>
        <dbReference type="SAM" id="MobiDB-lite"/>
    </source>
</evidence>
<dbReference type="EMBL" id="KZ303499">
    <property type="protein sequence ID" value="PIA16572.1"/>
    <property type="molecule type" value="Genomic_DNA"/>
</dbReference>
<dbReference type="InterPro" id="IPR007175">
    <property type="entry name" value="Rpr2/Snm1/Rpp21"/>
</dbReference>
<name>A0A2G5BC47_COERN</name>
<dbReference type="GO" id="GO:0005655">
    <property type="term" value="C:nucleolar ribonuclease P complex"/>
    <property type="evidence" value="ECO:0007669"/>
    <property type="project" value="TreeGrafter"/>
</dbReference>
<dbReference type="AlphaFoldDB" id="A0A2G5BC47"/>
<dbReference type="GO" id="GO:0008033">
    <property type="term" value="P:tRNA processing"/>
    <property type="evidence" value="ECO:0007669"/>
    <property type="project" value="TreeGrafter"/>
</dbReference>
<evidence type="ECO:0000313" key="3">
    <source>
        <dbReference type="Proteomes" id="UP000242474"/>
    </source>
</evidence>
<dbReference type="Proteomes" id="UP000242474">
    <property type="component" value="Unassembled WGS sequence"/>
</dbReference>
<sequence>MAPIPSKEQNDLRLNFLHSATHAAFKVCPQLAGFYGDIFLSALGTQRVSNSIQRQLCVYCGSPLVDGCSVSRVSVIKNTPKKKPRLAPRAARDKDSHGDLRLKVVRIKPNDALSRADGSGLSHEQRLAQLRNQRNTVQYTCGMCRTRIVYPGATKSGLRAAGLDGKPGRLNIPDKAIKTTESVSELVGSASARDIAPSFTASAAQPSGGSGGPDCKTSAGNDGGAAIKKRKRHKSNLLAAVAANRKKAEEKTASSSGFSLDDFLSGSESTSIECSSSLSSTKQTQIREELDGLPKPSTMPAAQMEQPTSLVSTVFGSQTAGSVNILGGHITERVNHQALAPVPADASAIDCEYYHISKGSLQERQSESQKDLGIMPNYLPVTSAVATSTEHQTKAWNNTVQPLSAIKTEKKSSATSFTYDGSDTEEIDLSSISAVPMDPTTKSIANTTVTTAAKTLSATTLKDEKPGHKKAKKGKHSKKNRG</sequence>